<dbReference type="InterPro" id="IPR007221">
    <property type="entry name" value="MreC"/>
</dbReference>
<dbReference type="PIRSF" id="PIRSF038471">
    <property type="entry name" value="MreC"/>
    <property type="match status" value="1"/>
</dbReference>
<feature type="coiled-coil region" evidence="6">
    <location>
        <begin position="69"/>
        <end position="113"/>
    </location>
</feature>
<reference evidence="8" key="1">
    <citation type="submission" date="2020-10" db="EMBL/GenBank/DDBJ databases">
        <authorList>
            <person name="Gilroy R."/>
        </authorList>
    </citation>
    <scope>NUCLEOTIDE SEQUENCE</scope>
    <source>
        <strain evidence="8">ChiBcec15-4380</strain>
    </source>
</reference>
<comment type="function">
    <text evidence="5">Involved in formation and maintenance of cell shape.</text>
</comment>
<dbReference type="InterPro" id="IPR055342">
    <property type="entry name" value="MreC_beta-barrel_core"/>
</dbReference>
<dbReference type="PANTHER" id="PTHR34138">
    <property type="entry name" value="CELL SHAPE-DETERMINING PROTEIN MREC"/>
    <property type="match status" value="1"/>
</dbReference>
<dbReference type="InterPro" id="IPR042175">
    <property type="entry name" value="Cell/Rod_MreC_2"/>
</dbReference>
<dbReference type="EMBL" id="DVHE01000072">
    <property type="protein sequence ID" value="HIR51445.1"/>
    <property type="molecule type" value="Genomic_DNA"/>
</dbReference>
<dbReference type="Proteomes" id="UP000824239">
    <property type="component" value="Unassembled WGS sequence"/>
</dbReference>
<dbReference type="NCBIfam" id="TIGR00219">
    <property type="entry name" value="mreC"/>
    <property type="match status" value="1"/>
</dbReference>
<accession>A0A9D1IY32</accession>
<dbReference type="Gene3D" id="2.40.10.350">
    <property type="entry name" value="Rod shape-determining protein MreC, domain 2"/>
    <property type="match status" value="1"/>
</dbReference>
<organism evidence="8 9">
    <name type="scientific">Candidatus Avoscillospira avicola</name>
    <dbReference type="NCBI Taxonomy" id="2840706"/>
    <lineage>
        <taxon>Bacteria</taxon>
        <taxon>Bacillati</taxon>
        <taxon>Bacillota</taxon>
        <taxon>Clostridia</taxon>
        <taxon>Eubacteriales</taxon>
        <taxon>Oscillospiraceae</taxon>
        <taxon>Oscillospiraceae incertae sedis</taxon>
        <taxon>Candidatus Avoscillospira</taxon>
    </lineage>
</organism>
<gene>
    <name evidence="8" type="primary">mreC</name>
    <name evidence="8" type="ORF">IAA53_09285</name>
</gene>
<comment type="caution">
    <text evidence="8">The sequence shown here is derived from an EMBL/GenBank/DDBJ whole genome shotgun (WGS) entry which is preliminary data.</text>
</comment>
<evidence type="ECO:0000256" key="5">
    <source>
        <dbReference type="PIRNR" id="PIRNR038471"/>
    </source>
</evidence>
<dbReference type="PANTHER" id="PTHR34138:SF1">
    <property type="entry name" value="CELL SHAPE-DETERMINING PROTEIN MREC"/>
    <property type="match status" value="1"/>
</dbReference>
<dbReference type="GO" id="GO:0008360">
    <property type="term" value="P:regulation of cell shape"/>
    <property type="evidence" value="ECO:0007669"/>
    <property type="project" value="UniProtKB-KW"/>
</dbReference>
<evidence type="ECO:0000256" key="4">
    <source>
        <dbReference type="ARBA" id="ARBA00032089"/>
    </source>
</evidence>
<name>A0A9D1IY32_9FIRM</name>
<evidence type="ECO:0000313" key="9">
    <source>
        <dbReference type="Proteomes" id="UP000824239"/>
    </source>
</evidence>
<dbReference type="Pfam" id="PF04085">
    <property type="entry name" value="MreC"/>
    <property type="match status" value="1"/>
</dbReference>
<evidence type="ECO:0000256" key="6">
    <source>
        <dbReference type="SAM" id="Coils"/>
    </source>
</evidence>
<evidence type="ECO:0000256" key="2">
    <source>
        <dbReference type="ARBA" id="ARBA00013855"/>
    </source>
</evidence>
<evidence type="ECO:0000259" key="7">
    <source>
        <dbReference type="Pfam" id="PF04085"/>
    </source>
</evidence>
<comment type="similarity">
    <text evidence="1 5">Belongs to the MreC family.</text>
</comment>
<evidence type="ECO:0000256" key="3">
    <source>
        <dbReference type="ARBA" id="ARBA00022960"/>
    </source>
</evidence>
<evidence type="ECO:0000256" key="1">
    <source>
        <dbReference type="ARBA" id="ARBA00009369"/>
    </source>
</evidence>
<dbReference type="AlphaFoldDB" id="A0A9D1IY32"/>
<reference evidence="8" key="2">
    <citation type="journal article" date="2021" name="PeerJ">
        <title>Extensive microbial diversity within the chicken gut microbiome revealed by metagenomics and culture.</title>
        <authorList>
            <person name="Gilroy R."/>
            <person name="Ravi A."/>
            <person name="Getino M."/>
            <person name="Pursley I."/>
            <person name="Horton D.L."/>
            <person name="Alikhan N.F."/>
            <person name="Baker D."/>
            <person name="Gharbi K."/>
            <person name="Hall N."/>
            <person name="Watson M."/>
            <person name="Adriaenssens E.M."/>
            <person name="Foster-Nyarko E."/>
            <person name="Jarju S."/>
            <person name="Secka A."/>
            <person name="Antonio M."/>
            <person name="Oren A."/>
            <person name="Chaudhuri R.R."/>
            <person name="La Ragione R."/>
            <person name="Hildebrand F."/>
            <person name="Pallen M.J."/>
        </authorList>
    </citation>
    <scope>NUCLEOTIDE SEQUENCE</scope>
    <source>
        <strain evidence="8">ChiBcec15-4380</strain>
    </source>
</reference>
<keyword evidence="3 5" id="KW-0133">Cell shape</keyword>
<keyword evidence="6" id="KW-0175">Coiled coil</keyword>
<proteinExistence type="inferred from homology"/>
<dbReference type="InterPro" id="IPR042177">
    <property type="entry name" value="Cell/Rod_1"/>
</dbReference>
<dbReference type="Gene3D" id="2.40.10.340">
    <property type="entry name" value="Rod shape-determining protein MreC, domain 1"/>
    <property type="match status" value="1"/>
</dbReference>
<protein>
    <recommendedName>
        <fullName evidence="2 5">Cell shape-determining protein MreC</fullName>
    </recommendedName>
    <alternativeName>
        <fullName evidence="4 5">Cell shape protein MreC</fullName>
    </alternativeName>
</protein>
<dbReference type="GO" id="GO:0005886">
    <property type="term" value="C:plasma membrane"/>
    <property type="evidence" value="ECO:0007669"/>
    <property type="project" value="TreeGrafter"/>
</dbReference>
<sequence>MKKHLFTSKIKTILVVAVALAILTTVAVAVSGGMVPGQNVVGTVLSPIRAGLAAIDRQALRVYNYIFSYETLRAEKEALEQQILEMQEEVRLAQEYERENARLKQLLNLSEVHEDYQFEDAYIISWDASTWRSSFTIGKGENAGLTEGMCAVTENNQMVGILTEVGTNWATVTTILDQSQEISASVAASGYTGVVQGTYDAENTRTLRMNYLPTDAVLKNGDQVVTTGSTLYPRGLLLGYVTNVSLDETGVAKYAALEASCSLDGLEQVFIITNYAGS</sequence>
<feature type="domain" description="Rod shape-determining protein MreC beta-barrel core" evidence="7">
    <location>
        <begin position="123"/>
        <end position="272"/>
    </location>
</feature>
<evidence type="ECO:0000313" key="8">
    <source>
        <dbReference type="EMBL" id="HIR51445.1"/>
    </source>
</evidence>